<organism evidence="5">
    <name type="scientific">mine drainage metagenome</name>
    <dbReference type="NCBI Taxonomy" id="410659"/>
    <lineage>
        <taxon>unclassified sequences</taxon>
        <taxon>metagenomes</taxon>
        <taxon>ecological metagenomes</taxon>
    </lineage>
</organism>
<reference evidence="5" key="1">
    <citation type="submission" date="2013-08" db="EMBL/GenBank/DDBJ databases">
        <authorList>
            <person name="Mendez C."/>
            <person name="Richter M."/>
            <person name="Ferrer M."/>
            <person name="Sanchez J."/>
        </authorList>
    </citation>
    <scope>NUCLEOTIDE SEQUENCE</scope>
</reference>
<dbReference type="GO" id="GO:0009307">
    <property type="term" value="P:DNA restriction-modification system"/>
    <property type="evidence" value="ECO:0007669"/>
    <property type="project" value="UniProtKB-KW"/>
</dbReference>
<dbReference type="InterPro" id="IPR000055">
    <property type="entry name" value="Restrct_endonuc_typeI_TRD"/>
</dbReference>
<dbReference type="EMBL" id="AUZY01007442">
    <property type="protein sequence ID" value="EQD49804.1"/>
    <property type="molecule type" value="Genomic_DNA"/>
</dbReference>
<comment type="caution">
    <text evidence="5">The sequence shown here is derived from an EMBL/GenBank/DDBJ whole genome shotgun (WGS) entry which is preliminary data.</text>
</comment>
<evidence type="ECO:0000256" key="1">
    <source>
        <dbReference type="ARBA" id="ARBA00010923"/>
    </source>
</evidence>
<dbReference type="SUPFAM" id="SSF116734">
    <property type="entry name" value="DNA methylase specificity domain"/>
    <property type="match status" value="1"/>
</dbReference>
<reference evidence="5" key="2">
    <citation type="journal article" date="2014" name="ISME J.">
        <title>Microbial stratification in low pH oxic and suboxic macroscopic growths along an acid mine drainage.</title>
        <authorList>
            <person name="Mendez-Garcia C."/>
            <person name="Mesa V."/>
            <person name="Sprenger R.R."/>
            <person name="Richter M."/>
            <person name="Diez M.S."/>
            <person name="Solano J."/>
            <person name="Bargiela R."/>
            <person name="Golyshina O.V."/>
            <person name="Manteca A."/>
            <person name="Ramos J.L."/>
            <person name="Gallego J.R."/>
            <person name="Llorente I."/>
            <person name="Martins Dos Santos V.A."/>
            <person name="Jensen O.N."/>
            <person name="Pelaez A.I."/>
            <person name="Sanchez J."/>
            <person name="Ferrer M."/>
        </authorList>
    </citation>
    <scope>NUCLEOTIDE SEQUENCE</scope>
</reference>
<comment type="similarity">
    <text evidence="1">Belongs to the type-I restriction system S methylase family.</text>
</comment>
<dbReference type="InterPro" id="IPR044946">
    <property type="entry name" value="Restrct_endonuc_typeI_TRD_sf"/>
</dbReference>
<feature type="non-terminal residue" evidence="5">
    <location>
        <position position="129"/>
    </location>
</feature>
<keyword evidence="2" id="KW-0680">Restriction system</keyword>
<accession>T1B9V2</accession>
<sequence>MPLGEVCDFKYGKSLPESVRAGGNVPVFGSNGQVGMHDEPLSAGPTIVIGRKGSFGEVHFSPSPCWPIDTTYYVDSTATKADLRWLTYRLASLGLNKLNRAAAVPGLNREDAYRQRLLLPPHHEQRRIA</sequence>
<feature type="domain" description="Type I restriction modification DNA specificity" evidence="4">
    <location>
        <begin position="2"/>
        <end position="129"/>
    </location>
</feature>
<dbReference type="GO" id="GO:0003677">
    <property type="term" value="F:DNA binding"/>
    <property type="evidence" value="ECO:0007669"/>
    <property type="project" value="UniProtKB-KW"/>
</dbReference>
<evidence type="ECO:0000259" key="4">
    <source>
        <dbReference type="Pfam" id="PF01420"/>
    </source>
</evidence>
<evidence type="ECO:0000256" key="2">
    <source>
        <dbReference type="ARBA" id="ARBA00022747"/>
    </source>
</evidence>
<dbReference type="AlphaFoldDB" id="T1B9V2"/>
<gene>
    <name evidence="5" type="ORF">B1B_11452</name>
</gene>
<keyword evidence="3" id="KW-0238">DNA-binding</keyword>
<dbReference type="Gene3D" id="3.90.220.20">
    <property type="entry name" value="DNA methylase specificity domains"/>
    <property type="match status" value="1"/>
</dbReference>
<proteinExistence type="inferred from homology"/>
<protein>
    <submittedName>
        <fullName evidence="5">Restriction modification system DNA specificity subunit</fullName>
    </submittedName>
</protein>
<evidence type="ECO:0000313" key="5">
    <source>
        <dbReference type="EMBL" id="EQD49804.1"/>
    </source>
</evidence>
<dbReference type="CDD" id="cd17267">
    <property type="entry name" value="RMtype1_S_EcoAO83I-TRD1-CR1_like"/>
    <property type="match status" value="1"/>
</dbReference>
<evidence type="ECO:0000256" key="3">
    <source>
        <dbReference type="ARBA" id="ARBA00023125"/>
    </source>
</evidence>
<name>T1B9V2_9ZZZZ</name>
<dbReference type="Pfam" id="PF01420">
    <property type="entry name" value="Methylase_S"/>
    <property type="match status" value="1"/>
</dbReference>